<evidence type="ECO:0000313" key="1">
    <source>
        <dbReference type="EMBL" id="SVA49698.1"/>
    </source>
</evidence>
<dbReference type="InterPro" id="IPR029024">
    <property type="entry name" value="TerB-like"/>
</dbReference>
<proteinExistence type="predicted"/>
<evidence type="ECO:0008006" key="2">
    <source>
        <dbReference type="Google" id="ProtNLM"/>
    </source>
</evidence>
<dbReference type="CDD" id="cd07177">
    <property type="entry name" value="terB_like"/>
    <property type="match status" value="1"/>
</dbReference>
<accession>A0A381WCD8</accession>
<gene>
    <name evidence="1" type="ORF">METZ01_LOCUS102552</name>
</gene>
<dbReference type="Gene3D" id="1.10.3680.10">
    <property type="entry name" value="TerB-like"/>
    <property type="match status" value="1"/>
</dbReference>
<dbReference type="AlphaFoldDB" id="A0A381WCD8"/>
<protein>
    <recommendedName>
        <fullName evidence="2">Co-chaperone DjlA N-terminal domain-containing protein</fullName>
    </recommendedName>
</protein>
<dbReference type="EMBL" id="UINC01011242">
    <property type="protein sequence ID" value="SVA49698.1"/>
    <property type="molecule type" value="Genomic_DNA"/>
</dbReference>
<organism evidence="1">
    <name type="scientific">marine metagenome</name>
    <dbReference type="NCBI Taxonomy" id="408172"/>
    <lineage>
        <taxon>unclassified sequences</taxon>
        <taxon>metagenomes</taxon>
        <taxon>ecological metagenomes</taxon>
    </lineage>
</organism>
<dbReference type="SUPFAM" id="SSF158682">
    <property type="entry name" value="TerB-like"/>
    <property type="match status" value="1"/>
</dbReference>
<reference evidence="1" key="1">
    <citation type="submission" date="2018-05" db="EMBL/GenBank/DDBJ databases">
        <authorList>
            <person name="Lanie J.A."/>
            <person name="Ng W.-L."/>
            <person name="Kazmierczak K.M."/>
            <person name="Andrzejewski T.M."/>
            <person name="Davidsen T.M."/>
            <person name="Wayne K.J."/>
            <person name="Tettelin H."/>
            <person name="Glass J.I."/>
            <person name="Rusch D."/>
            <person name="Podicherti R."/>
            <person name="Tsui H.-C.T."/>
            <person name="Winkler M.E."/>
        </authorList>
    </citation>
    <scope>NUCLEOTIDE SEQUENCE</scope>
</reference>
<sequence>MALQLTSGLQPELLSEEQKQWLANAICGAITADGSIAPEEVEYLERALSFLPTQTDVKNMMQAVKDQKLPQLDRLPGATRELEVKIFIDLATVISVDNILGANEIDYLLEIGRKLGFGREFVRVVIRWASEGIVWKRKMQHLIDAGSSLEAEYSD</sequence>
<name>A0A381WCD8_9ZZZZ</name>